<proteinExistence type="predicted"/>
<reference evidence="2" key="1">
    <citation type="submission" date="2020-06" db="EMBL/GenBank/DDBJ databases">
        <authorList>
            <consortium name="Plant Systems Biology data submission"/>
        </authorList>
    </citation>
    <scope>NUCLEOTIDE SEQUENCE</scope>
    <source>
        <strain evidence="2">D6</strain>
    </source>
</reference>
<keyword evidence="3" id="KW-1185">Reference proteome</keyword>
<protein>
    <submittedName>
        <fullName evidence="2">Uncharacterized protein</fullName>
    </submittedName>
</protein>
<feature type="region of interest" description="Disordered" evidence="1">
    <location>
        <begin position="52"/>
        <end position="74"/>
    </location>
</feature>
<dbReference type="EMBL" id="CAICTM010000158">
    <property type="protein sequence ID" value="CAB9503224.1"/>
    <property type="molecule type" value="Genomic_DNA"/>
</dbReference>
<comment type="caution">
    <text evidence="2">The sequence shown here is derived from an EMBL/GenBank/DDBJ whole genome shotgun (WGS) entry which is preliminary data.</text>
</comment>
<organism evidence="2 3">
    <name type="scientific">Seminavis robusta</name>
    <dbReference type="NCBI Taxonomy" id="568900"/>
    <lineage>
        <taxon>Eukaryota</taxon>
        <taxon>Sar</taxon>
        <taxon>Stramenopiles</taxon>
        <taxon>Ochrophyta</taxon>
        <taxon>Bacillariophyta</taxon>
        <taxon>Bacillariophyceae</taxon>
        <taxon>Bacillariophycidae</taxon>
        <taxon>Naviculales</taxon>
        <taxon>Naviculaceae</taxon>
        <taxon>Seminavis</taxon>
    </lineage>
</organism>
<accession>A0A9N8DNW4</accession>
<evidence type="ECO:0000256" key="1">
    <source>
        <dbReference type="SAM" id="MobiDB-lite"/>
    </source>
</evidence>
<evidence type="ECO:0000313" key="3">
    <source>
        <dbReference type="Proteomes" id="UP001153069"/>
    </source>
</evidence>
<sequence length="267" mass="28863">MKFVAVMVMVPAPWVSQRTFPIQQAKLRFGTREEKSEKTKTRRTQQAGTMDGNWTTVLPRKSKKKGNKGNSANAAEGTVMVPLGQLSANTISPADGGFPLGAATNEVAATENSTSNKGTATKGYKATAATAINKEDTTSVANKEVTQRSIAGAPTPEHGRSNGTNNHVASNNDIKHTVNWYDYTLKKAKETFEKKQRGGVPCDDNLGVDEFESADALSKGNGYCKDDSQFAEMTAPRSNESIPTTNIADHYKAVNNLRCSKQARMQN</sequence>
<feature type="region of interest" description="Disordered" evidence="1">
    <location>
        <begin position="148"/>
        <end position="171"/>
    </location>
</feature>
<dbReference type="AlphaFoldDB" id="A0A9N8DNW4"/>
<dbReference type="Proteomes" id="UP001153069">
    <property type="component" value="Unassembled WGS sequence"/>
</dbReference>
<feature type="compositionally biased region" description="Polar residues" evidence="1">
    <location>
        <begin position="161"/>
        <end position="171"/>
    </location>
</feature>
<gene>
    <name evidence="2" type="ORF">SEMRO_159_G071920.1</name>
</gene>
<name>A0A9N8DNW4_9STRA</name>
<evidence type="ECO:0000313" key="2">
    <source>
        <dbReference type="EMBL" id="CAB9503224.1"/>
    </source>
</evidence>